<reference evidence="1" key="1">
    <citation type="journal article" date="2020" name="J. Eukaryot. Microbiol.">
        <title>De novo Sequencing, Assembly and Annotation of the Transcriptome for the Free-Living Testate Amoeba Arcella intermedia.</title>
        <authorList>
            <person name="Ribeiro G.M."/>
            <person name="Porfirio-Sousa A.L."/>
            <person name="Maurer-Alcala X.X."/>
            <person name="Katz L.A."/>
            <person name="Lahr D.J.G."/>
        </authorList>
    </citation>
    <scope>NUCLEOTIDE SEQUENCE</scope>
</reference>
<proteinExistence type="predicted"/>
<name>A0A6B2LMQ7_9EUKA</name>
<accession>A0A6B2LMQ7</accession>
<sequence>MLKARKRINKITLNIKRQKVGSAPHAPVGPEVIAKQLWRQAMIYVTPDKIELESGALNEFGSFRVGVLLGEKGEENALGTVIVRVYER</sequence>
<dbReference type="Gene3D" id="3.10.430.100">
    <property type="entry name" value="Ribosomal protein L9, C-terminal domain"/>
    <property type="match status" value="1"/>
</dbReference>
<protein>
    <submittedName>
        <fullName evidence="1">Uncharacterized protein</fullName>
    </submittedName>
</protein>
<dbReference type="AlphaFoldDB" id="A0A6B2LMQ7"/>
<evidence type="ECO:0000313" key="1">
    <source>
        <dbReference type="EMBL" id="NDV38120.1"/>
    </source>
</evidence>
<dbReference type="InterPro" id="IPR036791">
    <property type="entry name" value="Ribosomal_bL9_C_sf"/>
</dbReference>
<dbReference type="EMBL" id="GIBP01009151">
    <property type="protein sequence ID" value="NDV38120.1"/>
    <property type="molecule type" value="Transcribed_RNA"/>
</dbReference>
<organism evidence="1">
    <name type="scientific">Arcella intermedia</name>
    <dbReference type="NCBI Taxonomy" id="1963864"/>
    <lineage>
        <taxon>Eukaryota</taxon>
        <taxon>Amoebozoa</taxon>
        <taxon>Tubulinea</taxon>
        <taxon>Elardia</taxon>
        <taxon>Arcellinida</taxon>
        <taxon>Sphaerothecina</taxon>
        <taxon>Arcellidae</taxon>
        <taxon>Arcella</taxon>
    </lineage>
</organism>